<proteinExistence type="predicted"/>
<dbReference type="NCBIfam" id="NF040628">
    <property type="entry name" value="GT-D_rel"/>
    <property type="match status" value="1"/>
</dbReference>
<keyword evidence="4" id="KW-1185">Reference proteome</keyword>
<feature type="region of interest" description="Disordered" evidence="1">
    <location>
        <begin position="1"/>
        <end position="73"/>
    </location>
</feature>
<evidence type="ECO:0000313" key="3">
    <source>
        <dbReference type="EMBL" id="MBP2002128.1"/>
    </source>
</evidence>
<dbReference type="RefSeq" id="WP_245339386.1">
    <property type="nucleotide sequence ID" value="NZ_JAGGLD010000006.1"/>
</dbReference>
<sequence length="372" mass="40890">MRGRPRKKLRKIRPSSRIKRTRQHVSRGSYAQRDNTQGNNTQGNNTKGRKRKKACGQPRHRVSLEPTSSTSEETNLLLVEEEASLMEVPPMVALPPEQSYEAGYKRGYYEGGEAKAGQQIPPYYILPGVPLEDLIEAGIRYYAGALLPLLPASHVHTVLMRAMNEHIPVSLVRLGDGELLTLAHGTVISTEEAIERGPFLTYAGVDLPDEEVRDQLAASMQKATMMGIPESRHANFQGLLFPVLHYYGLDVRKLTVTSSTVNYTLNDQGLWLSLLRGRNIVVIGNKAAELSTVLSSYGLQVMGRVDAVHGARDIDRVLQEIQSIPGQLDIALVAAGIAAVILCPRITEELGITAVDFGHLANKLESGEMILK</sequence>
<reference evidence="3 4" key="1">
    <citation type="submission" date="2021-03" db="EMBL/GenBank/DDBJ databases">
        <title>Genomic Encyclopedia of Type Strains, Phase IV (KMG-IV): sequencing the most valuable type-strain genomes for metagenomic binning, comparative biology and taxonomic classification.</title>
        <authorList>
            <person name="Goeker M."/>
        </authorList>
    </citation>
    <scope>NUCLEOTIDE SEQUENCE [LARGE SCALE GENOMIC DNA]</scope>
    <source>
        <strain evidence="3 4">DSM 26806</strain>
    </source>
</reference>
<feature type="compositionally biased region" description="Basic residues" evidence="1">
    <location>
        <begin position="47"/>
        <end position="61"/>
    </location>
</feature>
<evidence type="ECO:0000256" key="1">
    <source>
        <dbReference type="SAM" id="MobiDB-lite"/>
    </source>
</evidence>
<dbReference type="Pfam" id="PF22882">
    <property type="entry name" value="GT-D-like"/>
    <property type="match status" value="1"/>
</dbReference>
<organism evidence="3 4">
    <name type="scientific">Paenibacillus shirakamiensis</name>
    <dbReference type="NCBI Taxonomy" id="1265935"/>
    <lineage>
        <taxon>Bacteria</taxon>
        <taxon>Bacillati</taxon>
        <taxon>Bacillota</taxon>
        <taxon>Bacilli</taxon>
        <taxon>Bacillales</taxon>
        <taxon>Paenibacillaceae</taxon>
        <taxon>Paenibacillus</taxon>
    </lineage>
</organism>
<feature type="domain" description="GT-D fold-like" evidence="2">
    <location>
        <begin position="152"/>
        <end position="364"/>
    </location>
</feature>
<dbReference type="InterPro" id="IPR049785">
    <property type="entry name" value="GT-D-like_firm"/>
</dbReference>
<dbReference type="Proteomes" id="UP001519288">
    <property type="component" value="Unassembled WGS sequence"/>
</dbReference>
<comment type="caution">
    <text evidence="3">The sequence shown here is derived from an EMBL/GenBank/DDBJ whole genome shotgun (WGS) entry which is preliminary data.</text>
</comment>
<feature type="compositionally biased region" description="Basic residues" evidence="1">
    <location>
        <begin position="1"/>
        <end position="25"/>
    </location>
</feature>
<feature type="compositionally biased region" description="Low complexity" evidence="1">
    <location>
        <begin position="64"/>
        <end position="73"/>
    </location>
</feature>
<dbReference type="InterPro" id="IPR055171">
    <property type="entry name" value="GT-D-like"/>
</dbReference>
<dbReference type="EMBL" id="JAGGLD010000006">
    <property type="protein sequence ID" value="MBP2002128.1"/>
    <property type="molecule type" value="Genomic_DNA"/>
</dbReference>
<name>A0ABS4JKB0_9BACL</name>
<evidence type="ECO:0000259" key="2">
    <source>
        <dbReference type="Pfam" id="PF22882"/>
    </source>
</evidence>
<evidence type="ECO:0000313" key="4">
    <source>
        <dbReference type="Proteomes" id="UP001519288"/>
    </source>
</evidence>
<accession>A0ABS4JKB0</accession>
<feature type="compositionally biased region" description="Low complexity" evidence="1">
    <location>
        <begin position="35"/>
        <end position="46"/>
    </location>
</feature>
<gene>
    <name evidence="3" type="ORF">J2Z69_003185</name>
</gene>
<protein>
    <recommendedName>
        <fullName evidence="2">GT-D fold-like domain-containing protein</fullName>
    </recommendedName>
</protein>